<feature type="region of interest" description="Disordered" evidence="1">
    <location>
        <begin position="1"/>
        <end position="29"/>
    </location>
</feature>
<gene>
    <name evidence="2" type="ORF">TWF102_008306</name>
</gene>
<comment type="caution">
    <text evidence="2">The sequence shown here is derived from an EMBL/GenBank/DDBJ whole genome shotgun (WGS) entry which is preliminary data.</text>
</comment>
<organism evidence="2 3">
    <name type="scientific">Orbilia oligospora</name>
    <name type="common">Nematode-trapping fungus</name>
    <name type="synonym">Arthrobotrys oligospora</name>
    <dbReference type="NCBI Taxonomy" id="2813651"/>
    <lineage>
        <taxon>Eukaryota</taxon>
        <taxon>Fungi</taxon>
        <taxon>Dikarya</taxon>
        <taxon>Ascomycota</taxon>
        <taxon>Pezizomycotina</taxon>
        <taxon>Orbiliomycetes</taxon>
        <taxon>Orbiliales</taxon>
        <taxon>Orbiliaceae</taxon>
        <taxon>Orbilia</taxon>
    </lineage>
</organism>
<dbReference type="EMBL" id="WIQW01000050">
    <property type="protein sequence ID" value="KAF3092808.1"/>
    <property type="molecule type" value="Genomic_DNA"/>
</dbReference>
<proteinExistence type="predicted"/>
<dbReference type="Proteomes" id="UP000475325">
    <property type="component" value="Unassembled WGS sequence"/>
</dbReference>
<evidence type="ECO:0000313" key="2">
    <source>
        <dbReference type="EMBL" id="KAF3092808.1"/>
    </source>
</evidence>
<evidence type="ECO:0000313" key="3">
    <source>
        <dbReference type="Proteomes" id="UP000475325"/>
    </source>
</evidence>
<dbReference type="AlphaFoldDB" id="A0A7C8J3Z9"/>
<accession>A0A7C8J3Z9</accession>
<reference evidence="2 3" key="1">
    <citation type="submission" date="2019-06" db="EMBL/GenBank/DDBJ databases">
        <authorList>
            <person name="Palmer J.M."/>
        </authorList>
    </citation>
    <scope>NUCLEOTIDE SEQUENCE [LARGE SCALE GENOMIC DNA]</scope>
    <source>
        <strain evidence="2 3">TWF102</strain>
    </source>
</reference>
<feature type="region of interest" description="Disordered" evidence="1">
    <location>
        <begin position="65"/>
        <end position="100"/>
    </location>
</feature>
<name>A0A7C8J3Z9_ORBOL</name>
<feature type="compositionally biased region" description="Low complexity" evidence="1">
    <location>
        <begin position="80"/>
        <end position="92"/>
    </location>
</feature>
<evidence type="ECO:0000256" key="1">
    <source>
        <dbReference type="SAM" id="MobiDB-lite"/>
    </source>
</evidence>
<protein>
    <submittedName>
        <fullName evidence="2">Uncharacterized protein</fullName>
    </submittedName>
</protein>
<sequence>MTFPNPFSAVQESYRRRAAQHQKKKDDKAKVKEWLEFTAQHRHEQWVDEELEPYLLTGTLHLVDTDASDEDAKERQRGLESPPESPSRQRPAPAEDDQIRQIRKAHQPFSKFLRPSMSWKSIASFIIIICNSQALTYCNTGYLLSLARDINRFNRKSVIN</sequence>